<comment type="subcellular location">
    <subcellularLocation>
        <location evidence="1">Cell membrane</location>
        <topology evidence="1">Multi-pass membrane protein</topology>
    </subcellularLocation>
</comment>
<dbReference type="Proteomes" id="UP000232638">
    <property type="component" value="Chromosome"/>
</dbReference>
<dbReference type="EMBL" id="CP020370">
    <property type="protein sequence ID" value="AUB80936.1"/>
    <property type="molecule type" value="Genomic_DNA"/>
</dbReference>
<evidence type="ECO:0000256" key="2">
    <source>
        <dbReference type="ARBA" id="ARBA00022448"/>
    </source>
</evidence>
<dbReference type="PANTHER" id="PTHR43738">
    <property type="entry name" value="ABC TRANSPORTER, MEMBRANE PROTEIN"/>
    <property type="match status" value="1"/>
</dbReference>
<dbReference type="InterPro" id="IPR003838">
    <property type="entry name" value="ABC3_permease_C"/>
</dbReference>
<dbReference type="OrthoDB" id="8578584at2"/>
<evidence type="ECO:0000256" key="5">
    <source>
        <dbReference type="ARBA" id="ARBA00022989"/>
    </source>
</evidence>
<dbReference type="PIRSF" id="PIRSF031773">
    <property type="entry name" value="DevC"/>
    <property type="match status" value="1"/>
</dbReference>
<evidence type="ECO:0000313" key="11">
    <source>
        <dbReference type="Proteomes" id="UP000232638"/>
    </source>
</evidence>
<evidence type="ECO:0000256" key="1">
    <source>
        <dbReference type="ARBA" id="ARBA00004651"/>
    </source>
</evidence>
<keyword evidence="11" id="KW-1185">Reference proteome</keyword>
<evidence type="ECO:0000256" key="3">
    <source>
        <dbReference type="ARBA" id="ARBA00022475"/>
    </source>
</evidence>
<dbReference type="AlphaFoldDB" id="A0A2K8U5S2"/>
<feature type="transmembrane region" description="Helical" evidence="7">
    <location>
        <begin position="354"/>
        <end position="372"/>
    </location>
</feature>
<dbReference type="InterPro" id="IPR025857">
    <property type="entry name" value="MacB_PCD"/>
</dbReference>
<dbReference type="RefSeq" id="WP_100918716.1">
    <property type="nucleotide sequence ID" value="NZ_CP020370.1"/>
</dbReference>
<dbReference type="KEGG" id="tsy:THSYN_08220"/>
<dbReference type="GO" id="GO:0005886">
    <property type="term" value="C:plasma membrane"/>
    <property type="evidence" value="ECO:0007669"/>
    <property type="project" value="UniProtKB-SubCell"/>
</dbReference>
<keyword evidence="6 7" id="KW-0472">Membrane</keyword>
<keyword evidence="4 7" id="KW-0812">Transmembrane</keyword>
<feature type="transmembrane region" description="Helical" evidence="7">
    <location>
        <begin position="255"/>
        <end position="287"/>
    </location>
</feature>
<evidence type="ECO:0000259" key="9">
    <source>
        <dbReference type="Pfam" id="PF12704"/>
    </source>
</evidence>
<evidence type="ECO:0000256" key="7">
    <source>
        <dbReference type="SAM" id="Phobius"/>
    </source>
</evidence>
<dbReference type="InterPro" id="IPR051125">
    <property type="entry name" value="ABC-4/HrtB_transporter"/>
</dbReference>
<dbReference type="InterPro" id="IPR005891">
    <property type="entry name" value="DevC"/>
</dbReference>
<proteinExistence type="predicted"/>
<evidence type="ECO:0000313" key="10">
    <source>
        <dbReference type="EMBL" id="AUB80936.1"/>
    </source>
</evidence>
<keyword evidence="2" id="KW-0813">Transport</keyword>
<evidence type="ECO:0000259" key="8">
    <source>
        <dbReference type="Pfam" id="PF02687"/>
    </source>
</evidence>
<evidence type="ECO:0000256" key="6">
    <source>
        <dbReference type="ARBA" id="ARBA00023136"/>
    </source>
</evidence>
<dbReference type="Pfam" id="PF02687">
    <property type="entry name" value="FtsX"/>
    <property type="match status" value="1"/>
</dbReference>
<name>A0A2K8U5S2_9GAMM</name>
<feature type="transmembrane region" description="Helical" evidence="7">
    <location>
        <begin position="308"/>
        <end position="334"/>
    </location>
</feature>
<gene>
    <name evidence="10" type="ORF">THSYN_08220</name>
</gene>
<reference evidence="10 11" key="1">
    <citation type="submission" date="2017-03" db="EMBL/GenBank/DDBJ databases">
        <title>Complete genome sequence of Candidatus 'Thiodictyon syntrophicum' sp. nov. strain Cad16T, a photolithoautotroph purple sulfur bacterium isolated from an alpine meromictic lake.</title>
        <authorList>
            <person name="Luedin S.M."/>
            <person name="Pothier J.F."/>
            <person name="Danza F."/>
            <person name="Storelli N."/>
            <person name="Wittwer M."/>
            <person name="Tonolla M."/>
        </authorList>
    </citation>
    <scope>NUCLEOTIDE SEQUENCE [LARGE SCALE GENOMIC DNA]</scope>
    <source>
        <strain evidence="10 11">Cad16T</strain>
    </source>
</reference>
<feature type="domain" description="ABC3 transporter permease C-terminal" evidence="8">
    <location>
        <begin position="268"/>
        <end position="380"/>
    </location>
</feature>
<keyword evidence="3" id="KW-1003">Cell membrane</keyword>
<sequence>MSARLSQWGMGMAGLLAWRNLSHDRSRFAVTLVGIIFAVVLIAAQMGLFLGFSDSTTNIIRHAHADFWVVGKGSQNFEITTRINEREVFLARSVPGVAHAEALIVQFSTWQKPGGGEESILVLGADLNSGRAGPWNIVTGRLEDLRRPDAVMVDRVFAHKLGLGEGPESVEIFGHRARVVGYTQGIRSFTASPWVFASYRNARLLTGIPDGEASYVIGTFAPGADPEQVRADLARVLPRSDVYLSEQFAARTRDYWMFTTGAGASVLISVVLGLLVGIVIVAQVLYATTVDHLAEFGTLRAMGAPRAFIYKVILGQAVISATLGYIPAMTVSLLVARASESGAAVILVPWEMAMGLYGVTLTMCILASIVSIRKAMSIDPAMVFQR</sequence>
<dbReference type="PANTHER" id="PTHR43738:SF1">
    <property type="entry name" value="HEMIN TRANSPORT SYSTEM PERMEASE PROTEIN HRTB-RELATED"/>
    <property type="match status" value="1"/>
</dbReference>
<feature type="domain" description="MacB-like periplasmic core" evidence="9">
    <location>
        <begin position="29"/>
        <end position="235"/>
    </location>
</feature>
<dbReference type="Pfam" id="PF12704">
    <property type="entry name" value="MacB_PCD"/>
    <property type="match status" value="1"/>
</dbReference>
<organism evidence="10 11">
    <name type="scientific">Candidatus Thiodictyon syntrophicum</name>
    <dbReference type="NCBI Taxonomy" id="1166950"/>
    <lineage>
        <taxon>Bacteria</taxon>
        <taxon>Pseudomonadati</taxon>
        <taxon>Pseudomonadota</taxon>
        <taxon>Gammaproteobacteria</taxon>
        <taxon>Chromatiales</taxon>
        <taxon>Chromatiaceae</taxon>
        <taxon>Thiodictyon</taxon>
    </lineage>
</organism>
<keyword evidence="5 7" id="KW-1133">Transmembrane helix</keyword>
<protein>
    <submittedName>
        <fullName evidence="10">ABC transporter permease</fullName>
    </submittedName>
</protein>
<evidence type="ECO:0000256" key="4">
    <source>
        <dbReference type="ARBA" id="ARBA00022692"/>
    </source>
</evidence>
<accession>A0A2K8U5S2</accession>
<feature type="transmembrane region" description="Helical" evidence="7">
    <location>
        <begin position="28"/>
        <end position="52"/>
    </location>
</feature>